<evidence type="ECO:0000256" key="14">
    <source>
        <dbReference type="SAM" id="MobiDB-lite"/>
    </source>
</evidence>
<evidence type="ECO:0000259" key="17">
    <source>
        <dbReference type="PROSITE" id="PS51292"/>
    </source>
</evidence>
<feature type="compositionally biased region" description="Polar residues" evidence="14">
    <location>
        <begin position="295"/>
        <end position="316"/>
    </location>
</feature>
<comment type="pathway">
    <text evidence="3">Protein modification; protein ubiquitination.</text>
</comment>
<dbReference type="SUPFAM" id="SSF57850">
    <property type="entry name" value="RING/U-box"/>
    <property type="match status" value="1"/>
</dbReference>
<organism evidence="18 19">
    <name type="scientific">Sistotremastrum suecicum HHB10207 ss-3</name>
    <dbReference type="NCBI Taxonomy" id="1314776"/>
    <lineage>
        <taxon>Eukaryota</taxon>
        <taxon>Fungi</taxon>
        <taxon>Dikarya</taxon>
        <taxon>Basidiomycota</taxon>
        <taxon>Agaricomycotina</taxon>
        <taxon>Agaricomycetes</taxon>
        <taxon>Sistotremastrales</taxon>
        <taxon>Sistotremastraceae</taxon>
        <taxon>Sistotremastrum</taxon>
    </lineage>
</organism>
<evidence type="ECO:0000256" key="9">
    <source>
        <dbReference type="ARBA" id="ARBA00022786"/>
    </source>
</evidence>
<dbReference type="PROSITE" id="PS51292">
    <property type="entry name" value="ZF_RING_CH"/>
    <property type="match status" value="1"/>
</dbReference>
<keyword evidence="9" id="KW-0833">Ubl conjugation pathway</keyword>
<keyword evidence="5" id="KW-0808">Transferase</keyword>
<dbReference type="GO" id="GO:0005789">
    <property type="term" value="C:endoplasmic reticulum membrane"/>
    <property type="evidence" value="ECO:0007669"/>
    <property type="project" value="TreeGrafter"/>
</dbReference>
<evidence type="ECO:0000313" key="19">
    <source>
        <dbReference type="Proteomes" id="UP000076798"/>
    </source>
</evidence>
<evidence type="ECO:0000256" key="7">
    <source>
        <dbReference type="ARBA" id="ARBA00022723"/>
    </source>
</evidence>
<dbReference type="InterPro" id="IPR056521">
    <property type="entry name" value="MARCHF6-like_C"/>
</dbReference>
<gene>
    <name evidence="18" type="ORF">SISSUDRAFT_1120104</name>
</gene>
<keyword evidence="19" id="KW-1185">Reference proteome</keyword>
<dbReference type="SMART" id="SM00744">
    <property type="entry name" value="RINGv"/>
    <property type="match status" value="1"/>
</dbReference>
<evidence type="ECO:0000256" key="6">
    <source>
        <dbReference type="ARBA" id="ARBA00022692"/>
    </source>
</evidence>
<feature type="transmembrane region" description="Helical" evidence="15">
    <location>
        <begin position="944"/>
        <end position="965"/>
    </location>
</feature>
<feature type="compositionally biased region" description="Low complexity" evidence="14">
    <location>
        <begin position="554"/>
        <end position="565"/>
    </location>
</feature>
<dbReference type="EMBL" id="KV428077">
    <property type="protein sequence ID" value="KZT37741.1"/>
    <property type="molecule type" value="Genomic_DNA"/>
</dbReference>
<evidence type="ECO:0000256" key="8">
    <source>
        <dbReference type="ARBA" id="ARBA00022771"/>
    </source>
</evidence>
<accession>A0A166CRP6</accession>
<feature type="transmembrane region" description="Helical" evidence="15">
    <location>
        <begin position="1293"/>
        <end position="1314"/>
    </location>
</feature>
<evidence type="ECO:0000256" key="3">
    <source>
        <dbReference type="ARBA" id="ARBA00004906"/>
    </source>
</evidence>
<comment type="catalytic activity">
    <reaction evidence="1">
        <text>S-ubiquitinyl-[E2 ubiquitin-conjugating enzyme]-L-cysteine + [acceptor protein]-L-lysine = [E2 ubiquitin-conjugating enzyme]-L-cysteine + N(6)-ubiquitinyl-[acceptor protein]-L-lysine.</text>
        <dbReference type="EC" id="2.3.2.27"/>
    </reaction>
</comment>
<evidence type="ECO:0000259" key="16">
    <source>
        <dbReference type="PROSITE" id="PS50089"/>
    </source>
</evidence>
<keyword evidence="12 15" id="KW-0472">Membrane</keyword>
<evidence type="ECO:0000256" key="2">
    <source>
        <dbReference type="ARBA" id="ARBA00004141"/>
    </source>
</evidence>
<sequence length="1611" mass="179293">METSDEPDTCRICSAPAEPDAPLFHPCKCSGTIKYIHQDCLTTWLAHSKKKSCDVCKYQYSFTKVYAQDMPETIPVYLLLRRVVRQIFFAIQIMLRATLVGFVWLVVLPYGTVVSWRLYFFTGDRIAWWISNHKRPASSIIPFPSSNATLQDVLLTIQANNGNVTWQAFSPFLRTMSSDVFTGQIIASVIVLSFLAVFLLREYIAQNARPGVFEDVDLPEAPVAPPVENVVPEAPAAEVQVNADPGSISDTNASDGGSVQDTPAAQLLPIPVEPRAPHYIPSPNIADLSPFVLDPSTSQHSDRSQFFTESQDSGPSSLPMISLSSYDELQGDAPADPEVVPRTIRETTYPDLFSSSASQSSVIIDDLNNGLQPLPSEPDVRYRREIRRGKRSAGFESVPLHKRSDSLPSNFTPQPLQTFPTARPLSPPKFGVTSTPASREFQYQYDGKTPQPTYSDAFNTSPLGNPRPFSPGVQNGDDDATSIFQTSSSSTAHIPSTSPFSTATPPSVLGLDLLNANVSSRASEPFDVSNSPFGSAIPSSSNSPDVFSFSFTVPSSAPSTSTAAPRLDPKELPEPFSVQHYAKTSQIQRPPLPTSPAALPDEQPLTTPSAVMYMAPEDMKNVALPPSDYFQQSSSSSAGATPYQTIKLTPSTTSLPDEVPSVTPSDYEPSEAAETNAELDEEDRLNDLRDAEGHMHEVERLDIMPALGDVSDDDEEEDGGGHRAAIDVRLVPGPQNFAAAEAFPQEAVADQEQNVDIELEEDMDGALEEAVGMRGPIYTVFQHAALMIFILDVSIGVGVWIPFTLGKTAAFLVLEPRRALELIHAPLKIVRIVTDPIVDTVVALIKPFGSYAWNALLRFLPILGLSQVEHTIREWASREATGGEALDGATRLYVQASQRLLTLAQLLSRTSTFRGFSESCLSWSQRALATYLKFAHGDTTTDRVLFILLGDSLAGVLVAFYLNILTVGNIQNAGRAVRTVVKQQLMVMKVAVFILIELFLFPLGCGIILDLSTLGLFGKETLSSRISFFHHAPISSVLYHWLFGTIYMYIFSTVLSACRSIMRPGAMWFIKDPQDPTFQPIRDILDRRAMMQLKKLGFSALMYAVFIGVGFWTMTYTLSLISFGSYSFLPLRVNARRPLSDIPMDLLFMHLVLPAAIHRAKPRRIALRCLVYWWRLLSRVFRLTSYMFGGRYPAEETAVTMWDEFISQVTGKPVPSEKSTTFAGGFRRVPAKDTLALVKDQPTLVVTDATGQPVDEANRKRMELQDLEATNAKRNIRKDYMVIYAPDRFRERLIAFVIAVSISGVQASVLMLAIPISFGRQVFKLFMTEEVHDGYSFVLGGYLLWSCFYVAQCIDRSLKRRDRHRASDEAPRANHALYIFKRGALWALKVTYMFFWICFVIPILVALGVELYAVLPVRLWLNPNHNPTFRIWDLWAFGLIFMKVLVKMRRNTGGHPVISQQHIDYIRLRGWTKPNPETATRMVIAPVVFGLVGMIAFPPAVMWIASVSFKWLTGLRLLAPFDDKFLFVYIYPVLFATAALERSVMNCRQTVASWAQIIRDSEFLVELRYIVRDTLNFHLFQSLMLSSILCLSKRPPFAPVPTDWVEPVFPN</sequence>
<feature type="region of interest" description="Disordered" evidence="14">
    <location>
        <begin position="554"/>
        <end position="604"/>
    </location>
</feature>
<dbReference type="Gene3D" id="3.30.40.10">
    <property type="entry name" value="Zinc/RING finger domain, C3HC4 (zinc finger)"/>
    <property type="match status" value="1"/>
</dbReference>
<keyword evidence="8 13" id="KW-0863">Zinc-finger</keyword>
<feature type="compositionally biased region" description="Polar residues" evidence="14">
    <location>
        <begin position="248"/>
        <end position="262"/>
    </location>
</feature>
<evidence type="ECO:0000256" key="1">
    <source>
        <dbReference type="ARBA" id="ARBA00000900"/>
    </source>
</evidence>
<feature type="region of interest" description="Disordered" evidence="14">
    <location>
        <begin position="243"/>
        <end position="262"/>
    </location>
</feature>
<feature type="transmembrane region" description="Helical" evidence="15">
    <location>
        <begin position="986"/>
        <end position="1009"/>
    </location>
</feature>
<dbReference type="GO" id="GO:0036503">
    <property type="term" value="P:ERAD pathway"/>
    <property type="evidence" value="ECO:0007669"/>
    <property type="project" value="TreeGrafter"/>
</dbReference>
<feature type="transmembrane region" description="Helical" evidence="15">
    <location>
        <begin position="1096"/>
        <end position="1122"/>
    </location>
</feature>
<dbReference type="PROSITE" id="PS50089">
    <property type="entry name" value="ZF_RING_2"/>
    <property type="match status" value="1"/>
</dbReference>
<feature type="transmembrane region" description="Helical" evidence="15">
    <location>
        <begin position="181"/>
        <end position="200"/>
    </location>
</feature>
<keyword evidence="10" id="KW-0862">Zinc</keyword>
<feature type="compositionally biased region" description="Polar residues" evidence="14">
    <location>
        <begin position="638"/>
        <end position="655"/>
    </location>
</feature>
<evidence type="ECO:0000256" key="5">
    <source>
        <dbReference type="ARBA" id="ARBA00022679"/>
    </source>
</evidence>
<evidence type="ECO:0000256" key="4">
    <source>
        <dbReference type="ARBA" id="ARBA00012483"/>
    </source>
</evidence>
<evidence type="ECO:0000313" key="18">
    <source>
        <dbReference type="EMBL" id="KZT37741.1"/>
    </source>
</evidence>
<dbReference type="STRING" id="1314776.A0A166CRP6"/>
<name>A0A166CRP6_9AGAM</name>
<comment type="subcellular location">
    <subcellularLocation>
        <location evidence="2">Membrane</location>
        <topology evidence="2">Multi-pass membrane protein</topology>
    </subcellularLocation>
</comment>
<dbReference type="InterPro" id="IPR001841">
    <property type="entry name" value="Znf_RING"/>
</dbReference>
<dbReference type="EC" id="2.3.2.27" evidence="4"/>
<dbReference type="Proteomes" id="UP000076798">
    <property type="component" value="Unassembled WGS sequence"/>
</dbReference>
<feature type="transmembrane region" description="Helical" evidence="15">
    <location>
        <begin position="1483"/>
        <end position="1505"/>
    </location>
</feature>
<evidence type="ECO:0000256" key="11">
    <source>
        <dbReference type="ARBA" id="ARBA00022989"/>
    </source>
</evidence>
<keyword evidence="6 15" id="KW-0812">Transmembrane</keyword>
<dbReference type="InterPro" id="IPR013083">
    <property type="entry name" value="Znf_RING/FYVE/PHD"/>
</dbReference>
<feature type="transmembrane region" description="Helical" evidence="15">
    <location>
        <begin position="1334"/>
        <end position="1354"/>
    </location>
</feature>
<feature type="region of interest" description="Disordered" evidence="14">
    <location>
        <begin position="624"/>
        <end position="681"/>
    </location>
</feature>
<feature type="domain" description="RING-type" evidence="16">
    <location>
        <begin position="10"/>
        <end position="57"/>
    </location>
</feature>
<feature type="region of interest" description="Disordered" evidence="14">
    <location>
        <begin position="293"/>
        <end position="319"/>
    </location>
</feature>
<keyword evidence="7" id="KW-0479">Metal-binding</keyword>
<dbReference type="GO" id="GO:0061630">
    <property type="term" value="F:ubiquitin protein ligase activity"/>
    <property type="evidence" value="ECO:0007669"/>
    <property type="project" value="UniProtKB-EC"/>
</dbReference>
<feature type="transmembrane region" description="Helical" evidence="15">
    <location>
        <begin position="87"/>
        <end position="110"/>
    </location>
</feature>
<dbReference type="Pfam" id="PF23113">
    <property type="entry name" value="MARCHF6_C"/>
    <property type="match status" value="1"/>
</dbReference>
<feature type="transmembrane region" description="Helical" evidence="15">
    <location>
        <begin position="784"/>
        <end position="803"/>
    </location>
</feature>
<feature type="domain" description="RING-CH-type" evidence="17">
    <location>
        <begin position="2"/>
        <end position="63"/>
    </location>
</feature>
<dbReference type="PANTHER" id="PTHR13145:SF0">
    <property type="entry name" value="E3 UBIQUITIN-PROTEIN LIGASE MARCHF6"/>
    <property type="match status" value="1"/>
</dbReference>
<feature type="transmembrane region" description="Helical" evidence="15">
    <location>
        <begin position="1525"/>
        <end position="1544"/>
    </location>
</feature>
<evidence type="ECO:0000256" key="13">
    <source>
        <dbReference type="PROSITE-ProRule" id="PRU00175"/>
    </source>
</evidence>
<keyword evidence="11 15" id="KW-1133">Transmembrane helix</keyword>
<dbReference type="GO" id="GO:0008270">
    <property type="term" value="F:zinc ion binding"/>
    <property type="evidence" value="ECO:0007669"/>
    <property type="project" value="UniProtKB-KW"/>
</dbReference>
<dbReference type="FunFam" id="3.30.40.10:FF:000287">
    <property type="entry name" value="RING finger membrane protein"/>
    <property type="match status" value="1"/>
</dbReference>
<dbReference type="PANTHER" id="PTHR13145">
    <property type="entry name" value="SSM4 PROTEIN"/>
    <property type="match status" value="1"/>
</dbReference>
<evidence type="ECO:0000256" key="12">
    <source>
        <dbReference type="ARBA" id="ARBA00023136"/>
    </source>
</evidence>
<reference evidence="18 19" key="1">
    <citation type="journal article" date="2016" name="Mol. Biol. Evol.">
        <title>Comparative Genomics of Early-Diverging Mushroom-Forming Fungi Provides Insights into the Origins of Lignocellulose Decay Capabilities.</title>
        <authorList>
            <person name="Nagy L.G."/>
            <person name="Riley R."/>
            <person name="Tritt A."/>
            <person name="Adam C."/>
            <person name="Daum C."/>
            <person name="Floudas D."/>
            <person name="Sun H."/>
            <person name="Yadav J.S."/>
            <person name="Pangilinan J."/>
            <person name="Larsson K.H."/>
            <person name="Matsuura K."/>
            <person name="Barry K."/>
            <person name="Labutti K."/>
            <person name="Kuo R."/>
            <person name="Ohm R.A."/>
            <person name="Bhattacharya S.S."/>
            <person name="Shirouzu T."/>
            <person name="Yoshinaga Y."/>
            <person name="Martin F.M."/>
            <person name="Grigoriev I.V."/>
            <person name="Hibbett D.S."/>
        </authorList>
    </citation>
    <scope>NUCLEOTIDE SEQUENCE [LARGE SCALE GENOMIC DNA]</scope>
    <source>
        <strain evidence="18 19">HHB10207 ss-3</strain>
    </source>
</reference>
<evidence type="ECO:0000256" key="15">
    <source>
        <dbReference type="SAM" id="Phobius"/>
    </source>
</evidence>
<dbReference type="Pfam" id="PF12906">
    <property type="entry name" value="RINGv"/>
    <property type="match status" value="1"/>
</dbReference>
<feature type="transmembrane region" description="Helical" evidence="15">
    <location>
        <begin position="1429"/>
        <end position="1446"/>
    </location>
</feature>
<dbReference type="InterPro" id="IPR011016">
    <property type="entry name" value="Znf_RING-CH"/>
</dbReference>
<dbReference type="CDD" id="cd16702">
    <property type="entry name" value="RING_CH-C4HC3_MARCH6"/>
    <property type="match status" value="1"/>
</dbReference>
<protein>
    <recommendedName>
        <fullName evidence="4">RING-type E3 ubiquitin transferase</fullName>
        <ecNumber evidence="4">2.3.2.27</ecNumber>
    </recommendedName>
</protein>
<feature type="transmembrane region" description="Helical" evidence="15">
    <location>
        <begin position="1390"/>
        <end position="1409"/>
    </location>
</feature>
<proteinExistence type="predicted"/>
<feature type="transmembrane region" description="Helical" evidence="15">
    <location>
        <begin position="1142"/>
        <end position="1158"/>
    </location>
</feature>
<feature type="transmembrane region" description="Helical" evidence="15">
    <location>
        <begin position="1038"/>
        <end position="1058"/>
    </location>
</feature>
<evidence type="ECO:0000256" key="10">
    <source>
        <dbReference type="ARBA" id="ARBA00022833"/>
    </source>
</evidence>
<dbReference type="OrthoDB" id="264354at2759"/>